<evidence type="ECO:0008006" key="6">
    <source>
        <dbReference type="Google" id="ProtNLM"/>
    </source>
</evidence>
<feature type="chain" id="PRO_5047443538" description="Glycoside hydrolase family 88 protein" evidence="3">
    <location>
        <begin position="22"/>
        <end position="411"/>
    </location>
</feature>
<accession>A0ABR3GQV5</accession>
<dbReference type="InterPro" id="IPR052369">
    <property type="entry name" value="UG_Glycosaminoglycan_Hydrolase"/>
</dbReference>
<comment type="similarity">
    <text evidence="2">Belongs to the glycosyl hydrolase 88 family.</text>
</comment>
<dbReference type="InterPro" id="IPR008928">
    <property type="entry name" value="6-hairpin_glycosidase_sf"/>
</dbReference>
<evidence type="ECO:0000256" key="1">
    <source>
        <dbReference type="ARBA" id="ARBA00022801"/>
    </source>
</evidence>
<evidence type="ECO:0000256" key="3">
    <source>
        <dbReference type="SAM" id="SignalP"/>
    </source>
</evidence>
<organism evidence="4 5">
    <name type="scientific">Discina gigas</name>
    <dbReference type="NCBI Taxonomy" id="1032678"/>
    <lineage>
        <taxon>Eukaryota</taxon>
        <taxon>Fungi</taxon>
        <taxon>Dikarya</taxon>
        <taxon>Ascomycota</taxon>
        <taxon>Pezizomycotina</taxon>
        <taxon>Pezizomycetes</taxon>
        <taxon>Pezizales</taxon>
        <taxon>Discinaceae</taxon>
        <taxon>Discina</taxon>
    </lineage>
</organism>
<evidence type="ECO:0000256" key="2">
    <source>
        <dbReference type="ARBA" id="ARBA00038358"/>
    </source>
</evidence>
<proteinExistence type="inferred from homology"/>
<keyword evidence="3" id="KW-0732">Signal</keyword>
<name>A0ABR3GQV5_9PEZI</name>
<comment type="caution">
    <text evidence="4">The sequence shown here is derived from an EMBL/GenBank/DDBJ whole genome shotgun (WGS) entry which is preliminary data.</text>
</comment>
<reference evidence="4 5" key="1">
    <citation type="submission" date="2024-02" db="EMBL/GenBank/DDBJ databases">
        <title>Discinaceae phylogenomics.</title>
        <authorList>
            <person name="Dirks A.C."/>
            <person name="James T.Y."/>
        </authorList>
    </citation>
    <scope>NUCLEOTIDE SEQUENCE [LARGE SCALE GENOMIC DNA]</scope>
    <source>
        <strain evidence="4 5">ACD0624</strain>
    </source>
</reference>
<dbReference type="SUPFAM" id="SSF48208">
    <property type="entry name" value="Six-hairpin glycosidases"/>
    <property type="match status" value="1"/>
</dbReference>
<dbReference type="InterPro" id="IPR012341">
    <property type="entry name" value="6hp_glycosidase-like_sf"/>
</dbReference>
<evidence type="ECO:0000313" key="4">
    <source>
        <dbReference type="EMBL" id="KAL0638312.1"/>
    </source>
</evidence>
<gene>
    <name evidence="4" type="ORF">Q9L58_002614</name>
</gene>
<dbReference type="PANTHER" id="PTHR36845:SF1">
    <property type="entry name" value="HYDROLASE, PUTATIVE (AFU_ORTHOLOGUE AFUA_7G05090)-RELATED"/>
    <property type="match status" value="1"/>
</dbReference>
<evidence type="ECO:0000313" key="5">
    <source>
        <dbReference type="Proteomes" id="UP001447188"/>
    </source>
</evidence>
<keyword evidence="5" id="KW-1185">Reference proteome</keyword>
<dbReference type="EMBL" id="JBBBZM010000023">
    <property type="protein sequence ID" value="KAL0638312.1"/>
    <property type="molecule type" value="Genomic_DNA"/>
</dbReference>
<dbReference type="PANTHER" id="PTHR36845">
    <property type="entry name" value="HYDROLASE, PUTATIVE (AFU_ORTHOLOGUE AFUA_7G05090)-RELATED"/>
    <property type="match status" value="1"/>
</dbReference>
<dbReference type="Proteomes" id="UP001447188">
    <property type="component" value="Unassembled WGS sequence"/>
</dbReference>
<keyword evidence="1" id="KW-0378">Hydrolase</keyword>
<dbReference type="Gene3D" id="1.50.10.10">
    <property type="match status" value="1"/>
</dbReference>
<protein>
    <recommendedName>
        <fullName evidence="6">Glycoside hydrolase family 88 protein</fullName>
    </recommendedName>
</protein>
<feature type="signal peptide" evidence="3">
    <location>
        <begin position="1"/>
        <end position="21"/>
    </location>
</feature>
<sequence>MHFSRTVVLAIALQFLDFTNGRDLTVADSLIQDQIVAKVYGVATKDRAANGQVVIGTTTSYSYQGSGAWTTGFFPSALWLLYQRSLGRTLKVSSEELLSLARTWQAPLRANKDHTDTHDLGFMVGYPFGLDASLTGNKTARETVRDAANSLSKRFNPVTKTIRSWGSISDTGSFTVIIDNMMNLDMLYWAAQEYGNKTLADVATTHATSTMNNHFRPDGSTWHVLDYDQKTGAVTRKYTAQGFSDSSCWARGQAWSIYGFISAYKWTKKVAFLNIAIKAADLFLSKLPADGVPYWDFNAPVTGLRDTSAGTIVASGLLYLIEQDPSYKTKYLQRALDLIDDTIKLSQSPPAKFTENPFKVTSIGFNSFLMNGTINNNPANTLTASSNNTGLVYGDYYLIEAQNRLIRLGLL</sequence>